<dbReference type="STRING" id="502025.Hoch_5446"/>
<evidence type="ECO:0000313" key="2">
    <source>
        <dbReference type="Proteomes" id="UP000001880"/>
    </source>
</evidence>
<accession>D0LYR3</accession>
<dbReference type="HOGENOM" id="CLU_1683176_0_0_7"/>
<evidence type="ECO:0000313" key="1">
    <source>
        <dbReference type="EMBL" id="ACY17929.1"/>
    </source>
</evidence>
<sequence length="166" mass="19193">METKAREDTAVLSWHIDPQPTSTVVTLTGEIDENADFSELRRRLEGHVVFHLGGVRRINSCGVREWVNFVRDLPDVTRLEFTHCSPAIVTQLNMIYNFRGNARIRSFYAPYLCENCNIEVEKLLDVEQQFRGGQIDQVPEFACERCGEAMEFDDLPERYLSFLMEA</sequence>
<dbReference type="KEGG" id="hoh:Hoch_5446"/>
<protein>
    <recommendedName>
        <fullName evidence="3">STAS domain-containing protein</fullName>
    </recommendedName>
</protein>
<reference evidence="1 2" key="1">
    <citation type="journal article" date="2010" name="Stand. Genomic Sci.">
        <title>Complete genome sequence of Haliangium ochraceum type strain (SMP-2).</title>
        <authorList>
            <consortium name="US DOE Joint Genome Institute (JGI-PGF)"/>
            <person name="Ivanova N."/>
            <person name="Daum C."/>
            <person name="Lang E."/>
            <person name="Abt B."/>
            <person name="Kopitz M."/>
            <person name="Saunders E."/>
            <person name="Lapidus A."/>
            <person name="Lucas S."/>
            <person name="Glavina Del Rio T."/>
            <person name="Nolan M."/>
            <person name="Tice H."/>
            <person name="Copeland A."/>
            <person name="Cheng J.F."/>
            <person name="Chen F."/>
            <person name="Bruce D."/>
            <person name="Goodwin L."/>
            <person name="Pitluck S."/>
            <person name="Mavromatis K."/>
            <person name="Pati A."/>
            <person name="Mikhailova N."/>
            <person name="Chen A."/>
            <person name="Palaniappan K."/>
            <person name="Land M."/>
            <person name="Hauser L."/>
            <person name="Chang Y.J."/>
            <person name="Jeffries C.D."/>
            <person name="Detter J.C."/>
            <person name="Brettin T."/>
            <person name="Rohde M."/>
            <person name="Goker M."/>
            <person name="Bristow J."/>
            <person name="Markowitz V."/>
            <person name="Eisen J.A."/>
            <person name="Hugenholtz P."/>
            <person name="Kyrpides N.C."/>
            <person name="Klenk H.P."/>
        </authorList>
    </citation>
    <scope>NUCLEOTIDE SEQUENCE [LARGE SCALE GENOMIC DNA]</scope>
    <source>
        <strain evidence="2">DSM 14365 / CIP 107738 / JCM 11303 / AJ 13395 / SMP-2</strain>
    </source>
</reference>
<gene>
    <name evidence="1" type="ordered locus">Hoch_5446</name>
</gene>
<keyword evidence="2" id="KW-1185">Reference proteome</keyword>
<dbReference type="Proteomes" id="UP000001880">
    <property type="component" value="Chromosome"/>
</dbReference>
<name>D0LYR3_HALO1</name>
<dbReference type="InterPro" id="IPR036513">
    <property type="entry name" value="STAS_dom_sf"/>
</dbReference>
<dbReference type="eggNOG" id="COG1366">
    <property type="taxonomic scope" value="Bacteria"/>
</dbReference>
<organism evidence="1 2">
    <name type="scientific">Haliangium ochraceum (strain DSM 14365 / JCM 11303 / SMP-2)</name>
    <dbReference type="NCBI Taxonomy" id="502025"/>
    <lineage>
        <taxon>Bacteria</taxon>
        <taxon>Pseudomonadati</taxon>
        <taxon>Myxococcota</taxon>
        <taxon>Polyangia</taxon>
        <taxon>Haliangiales</taxon>
        <taxon>Kofleriaceae</taxon>
        <taxon>Haliangium</taxon>
    </lineage>
</organism>
<evidence type="ECO:0008006" key="3">
    <source>
        <dbReference type="Google" id="ProtNLM"/>
    </source>
</evidence>
<dbReference type="RefSeq" id="WP_012830521.1">
    <property type="nucleotide sequence ID" value="NC_013440.1"/>
</dbReference>
<dbReference type="SUPFAM" id="SSF52091">
    <property type="entry name" value="SpoIIaa-like"/>
    <property type="match status" value="1"/>
</dbReference>
<dbReference type="AlphaFoldDB" id="D0LYR3"/>
<proteinExistence type="predicted"/>
<dbReference type="EMBL" id="CP001804">
    <property type="protein sequence ID" value="ACY17929.1"/>
    <property type="molecule type" value="Genomic_DNA"/>
</dbReference>